<dbReference type="PANTHER" id="PTHR45855">
    <property type="entry name" value="TRANSCRIPTION FACTOR PIF1-RELATED"/>
    <property type="match status" value="1"/>
</dbReference>
<dbReference type="EMBL" id="JBBWWQ010000002">
    <property type="protein sequence ID" value="KAK8954502.1"/>
    <property type="molecule type" value="Genomic_DNA"/>
</dbReference>
<accession>A0AAP0GED6</accession>
<dbReference type="PANTHER" id="PTHR45855:SF16">
    <property type="entry name" value="TRANSCRIPTION FACTOR PIF1"/>
    <property type="match status" value="1"/>
</dbReference>
<protein>
    <submittedName>
        <fullName evidence="2">Uncharacterized protein</fullName>
    </submittedName>
</protein>
<evidence type="ECO:0000256" key="1">
    <source>
        <dbReference type="ARBA" id="ARBA00023125"/>
    </source>
</evidence>
<organism evidence="2 3">
    <name type="scientific">Platanthera zijinensis</name>
    <dbReference type="NCBI Taxonomy" id="2320716"/>
    <lineage>
        <taxon>Eukaryota</taxon>
        <taxon>Viridiplantae</taxon>
        <taxon>Streptophyta</taxon>
        <taxon>Embryophyta</taxon>
        <taxon>Tracheophyta</taxon>
        <taxon>Spermatophyta</taxon>
        <taxon>Magnoliopsida</taxon>
        <taxon>Liliopsida</taxon>
        <taxon>Asparagales</taxon>
        <taxon>Orchidaceae</taxon>
        <taxon>Orchidoideae</taxon>
        <taxon>Orchideae</taxon>
        <taxon>Orchidinae</taxon>
        <taxon>Platanthera</taxon>
    </lineage>
</organism>
<sequence length="65" mass="7390">MHNETIKYLKSLQQQVQIMWMGRCMASMMFPNIQNYVAHMGLGIGRSPMLQLPSSPSASQMQMCP</sequence>
<evidence type="ECO:0000313" key="2">
    <source>
        <dbReference type="EMBL" id="KAK8954502.1"/>
    </source>
</evidence>
<evidence type="ECO:0000313" key="3">
    <source>
        <dbReference type="Proteomes" id="UP001418222"/>
    </source>
</evidence>
<dbReference type="GO" id="GO:0003677">
    <property type="term" value="F:DNA binding"/>
    <property type="evidence" value="ECO:0007669"/>
    <property type="project" value="UniProtKB-KW"/>
</dbReference>
<keyword evidence="1" id="KW-0238">DNA-binding</keyword>
<name>A0AAP0GED6_9ASPA</name>
<gene>
    <name evidence="2" type="ORF">KSP39_PZI002343</name>
</gene>
<keyword evidence="3" id="KW-1185">Reference proteome</keyword>
<comment type="caution">
    <text evidence="2">The sequence shown here is derived from an EMBL/GenBank/DDBJ whole genome shotgun (WGS) entry which is preliminary data.</text>
</comment>
<reference evidence="2 3" key="1">
    <citation type="journal article" date="2022" name="Nat. Plants">
        <title>Genomes of leafy and leafless Platanthera orchids illuminate the evolution of mycoheterotrophy.</title>
        <authorList>
            <person name="Li M.H."/>
            <person name="Liu K.W."/>
            <person name="Li Z."/>
            <person name="Lu H.C."/>
            <person name="Ye Q.L."/>
            <person name="Zhang D."/>
            <person name="Wang J.Y."/>
            <person name="Li Y.F."/>
            <person name="Zhong Z.M."/>
            <person name="Liu X."/>
            <person name="Yu X."/>
            <person name="Liu D.K."/>
            <person name="Tu X.D."/>
            <person name="Liu B."/>
            <person name="Hao Y."/>
            <person name="Liao X.Y."/>
            <person name="Jiang Y.T."/>
            <person name="Sun W.H."/>
            <person name="Chen J."/>
            <person name="Chen Y.Q."/>
            <person name="Ai Y."/>
            <person name="Zhai J.W."/>
            <person name="Wu S.S."/>
            <person name="Zhou Z."/>
            <person name="Hsiao Y.Y."/>
            <person name="Wu W.L."/>
            <person name="Chen Y.Y."/>
            <person name="Lin Y.F."/>
            <person name="Hsu J.L."/>
            <person name="Li C.Y."/>
            <person name="Wang Z.W."/>
            <person name="Zhao X."/>
            <person name="Zhong W.Y."/>
            <person name="Ma X.K."/>
            <person name="Ma L."/>
            <person name="Huang J."/>
            <person name="Chen G.Z."/>
            <person name="Huang M.Z."/>
            <person name="Huang L."/>
            <person name="Peng D.H."/>
            <person name="Luo Y.B."/>
            <person name="Zou S.Q."/>
            <person name="Chen S.P."/>
            <person name="Lan S."/>
            <person name="Tsai W.C."/>
            <person name="Van de Peer Y."/>
            <person name="Liu Z.J."/>
        </authorList>
    </citation>
    <scope>NUCLEOTIDE SEQUENCE [LARGE SCALE GENOMIC DNA]</scope>
    <source>
        <strain evidence="2">Lor287</strain>
    </source>
</reference>
<dbReference type="AlphaFoldDB" id="A0AAP0GED6"/>
<proteinExistence type="predicted"/>
<dbReference type="GO" id="GO:0005634">
    <property type="term" value="C:nucleus"/>
    <property type="evidence" value="ECO:0007669"/>
    <property type="project" value="TreeGrafter"/>
</dbReference>
<dbReference type="InterPro" id="IPR031066">
    <property type="entry name" value="bHLH_ALC-like_plant"/>
</dbReference>
<dbReference type="Proteomes" id="UP001418222">
    <property type="component" value="Unassembled WGS sequence"/>
</dbReference>